<proteinExistence type="predicted"/>
<organism evidence="1 2">
    <name type="scientific">Taklimakanibacter albus</name>
    <dbReference type="NCBI Taxonomy" id="2800327"/>
    <lineage>
        <taxon>Bacteria</taxon>
        <taxon>Pseudomonadati</taxon>
        <taxon>Pseudomonadota</taxon>
        <taxon>Alphaproteobacteria</taxon>
        <taxon>Hyphomicrobiales</taxon>
        <taxon>Aestuariivirgaceae</taxon>
        <taxon>Taklimakanibacter</taxon>
    </lineage>
</organism>
<evidence type="ECO:0000313" key="2">
    <source>
        <dbReference type="Proteomes" id="UP000616151"/>
    </source>
</evidence>
<sequence length="157" mass="17162">MSPDGERARDVCSRHGNRPDELIEILHDVQEELGYVPEAVIPVIAKAINLSRAEVHGVVTFYHDFRREPAGRHVVKICRAESCQSMNGEALCSHAKASLKAGFGETTADGQVTLEAVYCLGNCALSPAMMVDGQLHGRVDARRFDEIMNETLSEAAQ</sequence>
<comment type="caution">
    <text evidence="1">The sequence shown here is derived from an EMBL/GenBank/DDBJ whole genome shotgun (WGS) entry which is preliminary data.</text>
</comment>
<dbReference type="EMBL" id="JAENHL010000007">
    <property type="protein sequence ID" value="MBK1869215.1"/>
    <property type="molecule type" value="Genomic_DNA"/>
</dbReference>
<evidence type="ECO:0000313" key="1">
    <source>
        <dbReference type="EMBL" id="MBK1869215.1"/>
    </source>
</evidence>
<keyword evidence="2" id="KW-1185">Reference proteome</keyword>
<gene>
    <name evidence="1" type="ORF">JHL16_22840</name>
</gene>
<protein>
    <submittedName>
        <fullName evidence="1">Formate dehydrogenase subunit gamma</fullName>
    </submittedName>
</protein>
<dbReference type="Proteomes" id="UP000616151">
    <property type="component" value="Unassembled WGS sequence"/>
</dbReference>
<accession>A0ACC5R9T7</accession>
<name>A0ACC5R9T7_9HYPH</name>
<reference evidence="1" key="1">
    <citation type="submission" date="2021-01" db="EMBL/GenBank/DDBJ databases">
        <authorList>
            <person name="Sun Q."/>
        </authorList>
    </citation>
    <scope>NUCLEOTIDE SEQUENCE</scope>
    <source>
        <strain evidence="1">YIM B02566</strain>
    </source>
</reference>